<evidence type="ECO:0000256" key="2">
    <source>
        <dbReference type="ARBA" id="ARBA00022692"/>
    </source>
</evidence>
<dbReference type="Proteomes" id="UP000275225">
    <property type="component" value="Unassembled WGS sequence"/>
</dbReference>
<evidence type="ECO:0000256" key="1">
    <source>
        <dbReference type="ARBA" id="ARBA00004141"/>
    </source>
</evidence>
<feature type="transmembrane region" description="Helical" evidence="5">
    <location>
        <begin position="130"/>
        <end position="148"/>
    </location>
</feature>
<reference evidence="7 8" key="1">
    <citation type="submission" date="2018-11" db="EMBL/GenBank/DDBJ databases">
        <authorList>
            <person name="Li F."/>
        </authorList>
    </citation>
    <scope>NUCLEOTIDE SEQUENCE [LARGE SCALE GENOMIC DNA]</scope>
    <source>
        <strain evidence="7 8">YS17T</strain>
    </source>
</reference>
<dbReference type="Pfam" id="PF13515">
    <property type="entry name" value="FUSC_2"/>
    <property type="match status" value="1"/>
</dbReference>
<evidence type="ECO:0000256" key="3">
    <source>
        <dbReference type="ARBA" id="ARBA00022989"/>
    </source>
</evidence>
<dbReference type="EMBL" id="RQJX01000015">
    <property type="protein sequence ID" value="RQN02962.1"/>
    <property type="molecule type" value="Genomic_DNA"/>
</dbReference>
<accession>A0A3N6WD84</accession>
<gene>
    <name evidence="7" type="ORF">EHW97_11025</name>
</gene>
<dbReference type="AlphaFoldDB" id="A0A3N6WD84"/>
<evidence type="ECO:0000313" key="7">
    <source>
        <dbReference type="EMBL" id="RQN02962.1"/>
    </source>
</evidence>
<feature type="domain" description="Integral membrane bound transporter" evidence="6">
    <location>
        <begin position="23"/>
        <end position="143"/>
    </location>
</feature>
<dbReference type="OrthoDB" id="5198202at2"/>
<keyword evidence="3 5" id="KW-1133">Transmembrane helix</keyword>
<name>A0A3N6WD84_9ACTN</name>
<keyword evidence="8" id="KW-1185">Reference proteome</keyword>
<evidence type="ECO:0000259" key="6">
    <source>
        <dbReference type="Pfam" id="PF13515"/>
    </source>
</evidence>
<evidence type="ECO:0000313" key="8">
    <source>
        <dbReference type="Proteomes" id="UP000275225"/>
    </source>
</evidence>
<comment type="caution">
    <text evidence="7">The sequence shown here is derived from an EMBL/GenBank/DDBJ whole genome shotgun (WGS) entry which is preliminary data.</text>
</comment>
<feature type="transmembrane region" description="Helical" evidence="5">
    <location>
        <begin position="9"/>
        <end position="28"/>
    </location>
</feature>
<keyword evidence="4 5" id="KW-0472">Membrane</keyword>
<feature type="transmembrane region" description="Helical" evidence="5">
    <location>
        <begin position="58"/>
        <end position="76"/>
    </location>
</feature>
<keyword evidence="2 5" id="KW-0812">Transmembrane</keyword>
<evidence type="ECO:0000256" key="4">
    <source>
        <dbReference type="ARBA" id="ARBA00023136"/>
    </source>
</evidence>
<dbReference type="RefSeq" id="WP_124237225.1">
    <property type="nucleotide sequence ID" value="NZ_JBHUFI010000013.1"/>
</dbReference>
<dbReference type="GO" id="GO:0016020">
    <property type="term" value="C:membrane"/>
    <property type="evidence" value="ECO:0007669"/>
    <property type="project" value="UniProtKB-SubCell"/>
</dbReference>
<evidence type="ECO:0000256" key="5">
    <source>
        <dbReference type="SAM" id="Phobius"/>
    </source>
</evidence>
<protein>
    <recommendedName>
        <fullName evidence="6">Integral membrane bound transporter domain-containing protein</fullName>
    </recommendedName>
</protein>
<organism evidence="7 8">
    <name type="scientific">Aeromicrobium camelliae</name>
    <dbReference type="NCBI Taxonomy" id="1538144"/>
    <lineage>
        <taxon>Bacteria</taxon>
        <taxon>Bacillati</taxon>
        <taxon>Actinomycetota</taxon>
        <taxon>Actinomycetes</taxon>
        <taxon>Propionibacteriales</taxon>
        <taxon>Nocardioidaceae</taxon>
        <taxon>Aeromicrobium</taxon>
    </lineage>
</organism>
<dbReference type="InterPro" id="IPR049453">
    <property type="entry name" value="Memb_transporter_dom"/>
</dbReference>
<proteinExistence type="predicted"/>
<feature type="transmembrane region" description="Helical" evidence="5">
    <location>
        <begin position="82"/>
        <end position="99"/>
    </location>
</feature>
<sequence>MTLRHRWRLILRISIATGGAFAVATYILGHQQAFFAPIAAVLALMAGVGMRVRVTFELVLGVAVGVLIGELLILGIGRGAWQIALVSALTVAIATLLGIKGMALTQAVNSGLLLAAVVPLPGATDPALTRFLDALVGGLFGLAMVVLIPRNPVRDIDVDVQRLLRRLGGVLSRIAQALRTDDAALADLALEEARAAQSLVDTVSDTATNVAEVARMSPMRWRQRDDVARYVDSVTDLDNAVRDARVLARRVSAMLRHDESAPSGLDEAVDRLVTAVGIFADELAQSDEFDEAREELVEAARIAMSSLPEIVTVNTASIAAQIRSLSADLMLASGATRSELDERLDFD</sequence>
<comment type="subcellular location">
    <subcellularLocation>
        <location evidence="1">Membrane</location>
        <topology evidence="1">Multi-pass membrane protein</topology>
    </subcellularLocation>
</comment>